<dbReference type="InterPro" id="IPR001041">
    <property type="entry name" value="2Fe-2S_ferredoxin-type"/>
</dbReference>
<dbReference type="InterPro" id="IPR012175">
    <property type="entry name" value="Xanth_DH_ssu_bac"/>
</dbReference>
<evidence type="ECO:0000256" key="3">
    <source>
        <dbReference type="ARBA" id="ARBA00022827"/>
    </source>
</evidence>
<dbReference type="InterPro" id="IPR005107">
    <property type="entry name" value="CO_DH_flav_C"/>
</dbReference>
<sequence>MIRFLLNNRVVELDGVAPTLSTLDWLRTKTDLAGTKEGCASGDCGACTVVIGEQQDGELSYKSMNACLLLVGQLNGKHLVTVEGLTVQNTTDALSLEALHPVQRAMVECHGSQCGFCTPGFIMSMFTLYMNHVEYPGEHQVIEQLGGNLCRCTGYRPILAACEQMYQYPRAENHLSAAASDFFALPALPEASLSHQQQQFYLPADLATLTALRSAHPAALLVTGGTDLSLAFTQQLQTADAVISLADVAELKQIDDDRQGLTIGAALSYSQFMPSLLNYFPEATELFSRLGSMQVRNAGSLGGSLGNASPIGDPAPLLLALDAEIQLVSQRGERWLAIADFFLDYRKTQLAEDEVIARIFIPARKPNSKLACYKISKRMEDDISAVCCVIHYQLIDGVMQNVKTGFGGMAAIPKAANQLQDYLEGKALTAAEIEHAAERLTEDFQPMADVRASKDYRMQVSKNLLQRLWLEQSSQLITRVDHAAL</sequence>
<dbReference type="PROSITE" id="PS51085">
    <property type="entry name" value="2FE2S_FER_2"/>
    <property type="match status" value="1"/>
</dbReference>
<feature type="domain" description="2Fe-2S ferredoxin-type" evidence="6">
    <location>
        <begin position="1"/>
        <end position="85"/>
    </location>
</feature>
<evidence type="ECO:0000259" key="6">
    <source>
        <dbReference type="PROSITE" id="PS51085"/>
    </source>
</evidence>
<dbReference type="EMBL" id="VKAD01000002">
    <property type="protein sequence ID" value="TXR51907.1"/>
    <property type="molecule type" value="Genomic_DNA"/>
</dbReference>
<dbReference type="Gene3D" id="3.30.43.10">
    <property type="entry name" value="Uridine Diphospho-n-acetylenolpyruvylglucosamine Reductase, domain 2"/>
    <property type="match status" value="1"/>
</dbReference>
<dbReference type="RefSeq" id="WP_147714504.1">
    <property type="nucleotide sequence ID" value="NZ_VKAD01000002.1"/>
</dbReference>
<dbReference type="SUPFAM" id="SSF56176">
    <property type="entry name" value="FAD-binding/transporter-associated domain-like"/>
    <property type="match status" value="1"/>
</dbReference>
<organism evidence="8 9">
    <name type="scientific">Reinekea thalattae</name>
    <dbReference type="NCBI Taxonomy" id="2593301"/>
    <lineage>
        <taxon>Bacteria</taxon>
        <taxon>Pseudomonadati</taxon>
        <taxon>Pseudomonadota</taxon>
        <taxon>Gammaproteobacteria</taxon>
        <taxon>Oceanospirillales</taxon>
        <taxon>Saccharospirillaceae</taxon>
        <taxon>Reinekea</taxon>
    </lineage>
</organism>
<dbReference type="InterPro" id="IPR036683">
    <property type="entry name" value="CO_DH_flav_C_dom_sf"/>
</dbReference>
<evidence type="ECO:0000313" key="8">
    <source>
        <dbReference type="EMBL" id="TXR51907.1"/>
    </source>
</evidence>
<dbReference type="InterPro" id="IPR016169">
    <property type="entry name" value="FAD-bd_PCMH_sub2"/>
</dbReference>
<evidence type="ECO:0000259" key="7">
    <source>
        <dbReference type="PROSITE" id="PS51387"/>
    </source>
</evidence>
<dbReference type="InterPro" id="IPR002888">
    <property type="entry name" value="2Fe-2S-bd"/>
</dbReference>
<dbReference type="InterPro" id="IPR002346">
    <property type="entry name" value="Mopterin_DH_FAD-bd"/>
</dbReference>
<evidence type="ECO:0000256" key="1">
    <source>
        <dbReference type="ARBA" id="ARBA00022630"/>
    </source>
</evidence>
<dbReference type="InterPro" id="IPR014307">
    <property type="entry name" value="Xanthine_DH_ssu"/>
</dbReference>
<dbReference type="InterPro" id="IPR036884">
    <property type="entry name" value="2Fe-2S-bd_dom_sf"/>
</dbReference>
<dbReference type="Pfam" id="PF03450">
    <property type="entry name" value="CO_deh_flav_C"/>
    <property type="match status" value="1"/>
</dbReference>
<dbReference type="PROSITE" id="PS51387">
    <property type="entry name" value="FAD_PCMH"/>
    <property type="match status" value="1"/>
</dbReference>
<dbReference type="PROSITE" id="PS00197">
    <property type="entry name" value="2FE2S_FER_1"/>
    <property type="match status" value="1"/>
</dbReference>
<evidence type="ECO:0000313" key="9">
    <source>
        <dbReference type="Proteomes" id="UP000321764"/>
    </source>
</evidence>
<keyword evidence="9" id="KW-1185">Reference proteome</keyword>
<dbReference type="SMART" id="SM01092">
    <property type="entry name" value="CO_deh_flav_C"/>
    <property type="match status" value="1"/>
</dbReference>
<dbReference type="OrthoDB" id="9775084at2"/>
<evidence type="ECO:0000256" key="5">
    <source>
        <dbReference type="ARBA" id="ARBA00023004"/>
    </source>
</evidence>
<dbReference type="PANTHER" id="PTHR45444">
    <property type="entry name" value="XANTHINE DEHYDROGENASE"/>
    <property type="match status" value="1"/>
</dbReference>
<evidence type="ECO:0000256" key="4">
    <source>
        <dbReference type="ARBA" id="ARBA00023002"/>
    </source>
</evidence>
<keyword evidence="4 8" id="KW-0560">Oxidoreductase</keyword>
<keyword evidence="1" id="KW-0285">Flavoprotein</keyword>
<accession>A0A5C8Z2X6</accession>
<dbReference type="InterPro" id="IPR016208">
    <property type="entry name" value="Ald_Oxase/xanthine_DH-like"/>
</dbReference>
<dbReference type="EC" id="1.17.1.4" evidence="8"/>
<reference evidence="8 9" key="1">
    <citation type="submission" date="2019-07" db="EMBL/GenBank/DDBJ databases">
        <title>Reinekea sp. strain SSH23 genome sequencing and assembly.</title>
        <authorList>
            <person name="Kim I."/>
        </authorList>
    </citation>
    <scope>NUCLEOTIDE SEQUENCE [LARGE SCALE GENOMIC DNA]</scope>
    <source>
        <strain evidence="8 9">SSH23</strain>
    </source>
</reference>
<dbReference type="Gene3D" id="3.30.390.50">
    <property type="entry name" value="CO dehydrogenase flavoprotein, C-terminal domain"/>
    <property type="match status" value="1"/>
</dbReference>
<dbReference type="GO" id="GO:0005506">
    <property type="term" value="F:iron ion binding"/>
    <property type="evidence" value="ECO:0007669"/>
    <property type="project" value="InterPro"/>
</dbReference>
<keyword evidence="5" id="KW-0408">Iron</keyword>
<dbReference type="SUPFAM" id="SSF47741">
    <property type="entry name" value="CO dehydrogenase ISP C-domain like"/>
    <property type="match status" value="1"/>
</dbReference>
<dbReference type="InterPro" id="IPR036318">
    <property type="entry name" value="FAD-bd_PCMH-like_sf"/>
</dbReference>
<name>A0A5C8Z2X6_9GAMM</name>
<dbReference type="AlphaFoldDB" id="A0A5C8Z2X6"/>
<keyword evidence="3" id="KW-0274">FAD</keyword>
<dbReference type="InterPro" id="IPR016167">
    <property type="entry name" value="FAD-bd_PCMH_sub1"/>
</dbReference>
<evidence type="ECO:0000256" key="2">
    <source>
        <dbReference type="ARBA" id="ARBA00022723"/>
    </source>
</evidence>
<feature type="domain" description="FAD-binding PCMH-type" evidence="7">
    <location>
        <begin position="193"/>
        <end position="366"/>
    </location>
</feature>
<dbReference type="InterPro" id="IPR016166">
    <property type="entry name" value="FAD-bd_PCMH"/>
</dbReference>
<dbReference type="Gene3D" id="3.10.20.30">
    <property type="match status" value="1"/>
</dbReference>
<dbReference type="SUPFAM" id="SSF55447">
    <property type="entry name" value="CO dehydrogenase flavoprotein C-terminal domain-like"/>
    <property type="match status" value="1"/>
</dbReference>
<dbReference type="InterPro" id="IPR006058">
    <property type="entry name" value="2Fe2S_fd_BS"/>
</dbReference>
<dbReference type="GO" id="GO:0051537">
    <property type="term" value="F:2 iron, 2 sulfur cluster binding"/>
    <property type="evidence" value="ECO:0007669"/>
    <property type="project" value="InterPro"/>
</dbReference>
<dbReference type="InterPro" id="IPR036010">
    <property type="entry name" value="2Fe-2S_ferredoxin-like_sf"/>
</dbReference>
<proteinExistence type="predicted"/>
<dbReference type="NCBIfam" id="TIGR02963">
    <property type="entry name" value="xanthine_xdhA"/>
    <property type="match status" value="1"/>
</dbReference>
<dbReference type="GO" id="GO:0071949">
    <property type="term" value="F:FAD binding"/>
    <property type="evidence" value="ECO:0007669"/>
    <property type="project" value="InterPro"/>
</dbReference>
<dbReference type="SUPFAM" id="SSF54292">
    <property type="entry name" value="2Fe-2S ferredoxin-like"/>
    <property type="match status" value="1"/>
</dbReference>
<protein>
    <submittedName>
        <fullName evidence="8">Xanthine dehydrogenase small subunit</fullName>
        <ecNumber evidence="8">1.17.1.4</ecNumber>
    </submittedName>
</protein>
<comment type="caution">
    <text evidence="8">The sequence shown here is derived from an EMBL/GenBank/DDBJ whole genome shotgun (WGS) entry which is preliminary data.</text>
</comment>
<dbReference type="Pfam" id="PF01799">
    <property type="entry name" value="Fer2_2"/>
    <property type="match status" value="1"/>
</dbReference>
<dbReference type="GO" id="GO:0004854">
    <property type="term" value="F:xanthine dehydrogenase activity"/>
    <property type="evidence" value="ECO:0007669"/>
    <property type="project" value="UniProtKB-EC"/>
</dbReference>
<dbReference type="Gene3D" id="1.10.150.120">
    <property type="entry name" value="[2Fe-2S]-binding domain"/>
    <property type="match status" value="1"/>
</dbReference>
<dbReference type="Proteomes" id="UP000321764">
    <property type="component" value="Unassembled WGS sequence"/>
</dbReference>
<dbReference type="Pfam" id="PF00941">
    <property type="entry name" value="FAD_binding_5"/>
    <property type="match status" value="1"/>
</dbReference>
<dbReference type="InterPro" id="IPR012675">
    <property type="entry name" value="Beta-grasp_dom_sf"/>
</dbReference>
<dbReference type="PIRSF" id="PIRSF036557">
    <property type="entry name" value="XdhA_RC"/>
    <property type="match status" value="1"/>
</dbReference>
<dbReference type="PANTHER" id="PTHR45444:SF3">
    <property type="entry name" value="XANTHINE DEHYDROGENASE"/>
    <property type="match status" value="1"/>
</dbReference>
<keyword evidence="2" id="KW-0479">Metal-binding</keyword>
<gene>
    <name evidence="8" type="primary">xdhA</name>
    <name evidence="8" type="ORF">FME95_10805</name>
</gene>
<dbReference type="Gene3D" id="3.30.465.10">
    <property type="match status" value="1"/>
</dbReference>